<feature type="region of interest" description="Disordered" evidence="2">
    <location>
        <begin position="711"/>
        <end position="746"/>
    </location>
</feature>
<dbReference type="SUPFAM" id="SSF46785">
    <property type="entry name" value="Winged helix' DNA-binding domain"/>
    <property type="match status" value="1"/>
</dbReference>
<dbReference type="EMBL" id="KQ235088">
    <property type="protein sequence ID" value="KMZ91258.1"/>
    <property type="molecule type" value="Genomic_DNA"/>
</dbReference>
<protein>
    <recommendedName>
        <fullName evidence="3">CDT1 Geminin-binding domain-containing protein</fullName>
    </recommendedName>
</protein>
<feature type="compositionally biased region" description="Polar residues" evidence="2">
    <location>
        <begin position="724"/>
        <end position="735"/>
    </location>
</feature>
<feature type="region of interest" description="Disordered" evidence="2">
    <location>
        <begin position="91"/>
        <end position="116"/>
    </location>
</feature>
<dbReference type="PANTHER" id="PTHR24637">
    <property type="entry name" value="COLLAGEN"/>
    <property type="match status" value="1"/>
</dbReference>
<dbReference type="OrthoDB" id="369923at2759"/>
<feature type="compositionally biased region" description="Basic and acidic residues" evidence="2">
    <location>
        <begin position="91"/>
        <end position="105"/>
    </location>
</feature>
<feature type="region of interest" description="Disordered" evidence="2">
    <location>
        <begin position="259"/>
        <end position="433"/>
    </location>
</feature>
<feature type="compositionally biased region" description="Polar residues" evidence="2">
    <location>
        <begin position="318"/>
        <end position="362"/>
    </location>
</feature>
<feature type="compositionally biased region" description="Polar residues" evidence="2">
    <location>
        <begin position="30"/>
        <end position="44"/>
    </location>
</feature>
<evidence type="ECO:0000256" key="2">
    <source>
        <dbReference type="SAM" id="MobiDB-lite"/>
    </source>
</evidence>
<feature type="compositionally biased region" description="Basic and acidic residues" evidence="2">
    <location>
        <begin position="737"/>
        <end position="746"/>
    </location>
</feature>
<organism evidence="4 5">
    <name type="scientific">Plasmodium vivax Mauritania I</name>
    <dbReference type="NCBI Taxonomy" id="1035515"/>
    <lineage>
        <taxon>Eukaryota</taxon>
        <taxon>Sar</taxon>
        <taxon>Alveolata</taxon>
        <taxon>Apicomplexa</taxon>
        <taxon>Aconoidasida</taxon>
        <taxon>Haemosporida</taxon>
        <taxon>Plasmodiidae</taxon>
        <taxon>Plasmodium</taxon>
        <taxon>Plasmodium (Plasmodium)</taxon>
    </lineage>
</organism>
<dbReference type="Pfam" id="PF08839">
    <property type="entry name" value="CDT1"/>
    <property type="match status" value="1"/>
</dbReference>
<feature type="compositionally biased region" description="Acidic residues" evidence="2">
    <location>
        <begin position="1"/>
        <end position="12"/>
    </location>
</feature>
<feature type="compositionally biased region" description="Low complexity" evidence="2">
    <location>
        <begin position="363"/>
        <end position="418"/>
    </location>
</feature>
<evidence type="ECO:0000313" key="5">
    <source>
        <dbReference type="Proteomes" id="UP000053776"/>
    </source>
</evidence>
<evidence type="ECO:0000313" key="4">
    <source>
        <dbReference type="EMBL" id="KMZ91258.1"/>
    </source>
</evidence>
<feature type="compositionally biased region" description="Polar residues" evidence="2">
    <location>
        <begin position="106"/>
        <end position="116"/>
    </location>
</feature>
<dbReference type="InterPro" id="IPR014939">
    <property type="entry name" value="CDT1_Gemini-bd-like"/>
</dbReference>
<accession>A0A0J9VUI1</accession>
<gene>
    <name evidence="4" type="ORF">PVMG_00132</name>
</gene>
<feature type="domain" description="CDT1 Geminin-binding" evidence="3">
    <location>
        <begin position="492"/>
        <end position="647"/>
    </location>
</feature>
<dbReference type="InterPro" id="IPR036390">
    <property type="entry name" value="WH_DNA-bd_sf"/>
</dbReference>
<evidence type="ECO:0000259" key="3">
    <source>
        <dbReference type="Pfam" id="PF08839"/>
    </source>
</evidence>
<reference evidence="4 5" key="1">
    <citation type="submission" date="2011-08" db="EMBL/GenBank/DDBJ databases">
        <title>The Genome Sequence of Plasmodium vivax Mauritania I.</title>
        <authorList>
            <consortium name="The Broad Institute Genome Sequencing Platform"/>
            <consortium name="The Broad Institute Genome Sequencing Center for Infectious Disease"/>
            <person name="Neafsey D."/>
            <person name="Carlton J."/>
            <person name="Barnwell J."/>
            <person name="Collins W."/>
            <person name="Escalante A."/>
            <person name="Mullikin J."/>
            <person name="Saul A."/>
            <person name="Guigo R."/>
            <person name="Camara F."/>
            <person name="Young S.K."/>
            <person name="Zeng Q."/>
            <person name="Gargeya S."/>
            <person name="Fitzgerald M."/>
            <person name="Haas B."/>
            <person name="Abouelleil A."/>
            <person name="Alvarado L."/>
            <person name="Arachchi H.M."/>
            <person name="Berlin A."/>
            <person name="Brown A."/>
            <person name="Chapman S.B."/>
            <person name="Chen Z."/>
            <person name="Dunbar C."/>
            <person name="Freedman E."/>
            <person name="Gearin G."/>
            <person name="Gellesch M."/>
            <person name="Goldberg J."/>
            <person name="Griggs A."/>
            <person name="Gujja S."/>
            <person name="Heiman D."/>
            <person name="Howarth C."/>
            <person name="Larson L."/>
            <person name="Lui A."/>
            <person name="MacDonald P.J.P."/>
            <person name="Montmayeur A."/>
            <person name="Murphy C."/>
            <person name="Neiman D."/>
            <person name="Pearson M."/>
            <person name="Priest M."/>
            <person name="Roberts A."/>
            <person name="Saif S."/>
            <person name="Shea T."/>
            <person name="Shenoy N."/>
            <person name="Sisk P."/>
            <person name="Stolte C."/>
            <person name="Sykes S."/>
            <person name="Wortman J."/>
            <person name="Nusbaum C."/>
            <person name="Birren B."/>
        </authorList>
    </citation>
    <scope>NUCLEOTIDE SEQUENCE [LARGE SCALE GENOMIC DNA]</scope>
    <source>
        <strain evidence="4 5">Mauritania I</strain>
    </source>
</reference>
<name>A0A0J9VUI1_PLAVI</name>
<evidence type="ECO:0000256" key="1">
    <source>
        <dbReference type="SAM" id="Coils"/>
    </source>
</evidence>
<proteinExistence type="predicted"/>
<sequence>MDYEGDIIDEDSMTPRVFDRTKKSMAMKSFNMNNNEGESSPSKKQTNRKKSRNFNVEDGDNRSINKMKRVKKDIAKTGYDYTNVQKMEGMYKNESTDGGGEKTDSVDNTETNGRFTTNTVKKSESSFMNNGWQTPKKSNVGMYYSGIDNPSTLKKYKTPCEMDMINPDESLIGNKCITINNYVNPPKYVAPVVTPSKFPLSGENNPHMTYDDFRCLFKHKACIISEHEFNSKKNCNQVDSYENKYIDCFTSNYENNSWPNKKEVSPSLSRSHTKMLHTSKESPRTKKRKVENGASLSTKKLLNELGKCGKDKRDKENGVNSGTSANSGHSAQSVRSGKSGQSGHSAQSVRSGKSGQSGHSTQSGRSGHSGKSGQSGHSAQSGRSGKSGQSGHSTQSGRSGHSGKSGQSGQSAHSSGRGQQREGGEDQSTRTEWIDYEVNPVIIKGSNRAERNAASMDQMSKQKQNPLTPIYEPYSKDLDTLFDIKLIETPAILLGIYRGLIVAVSRRNQMNVPAFYQLVKHEVIQLSNCPSFTIEYLKQLAWIAPNLIQLNKVVITKEVFDANQQAYPEFVTGRKVEDIQIREHTDACENIYKYSPSDKLEMLKRIIINWVNVKHNELLRGINPNFYCPKYSELKKWHSTFNFKDILFPSVTLEENKILAQLAQTPQESNADDFIVIQDSPIKCATNDFRKNGTFAKDMLKEKTRTPLGRNRRRSNIIGGGSPFASSFNHNNNMGESPRKKETSNMKHIREEANKKNIIKEIKAKFDKEHETVLNEKKKIEDATWIAEIIHDTFIVEGTQTVIEINTFSKKIADKYKTNKGFQMDEAKIAQLIEILPQYVSDINLKPSMMDKNKMTLSVKCKKNLGTFLEPLTNKMNDLSRKYQEMKKNKEKRLNELWKQHNVGFELTESIKKYFLTPGSVCFSDI</sequence>
<dbReference type="Proteomes" id="UP000053776">
    <property type="component" value="Unassembled WGS sequence"/>
</dbReference>
<keyword evidence="1" id="KW-0175">Coiled coil</keyword>
<feature type="coiled-coil region" evidence="1">
    <location>
        <begin position="869"/>
        <end position="896"/>
    </location>
</feature>
<dbReference type="AlphaFoldDB" id="A0A0J9VUI1"/>
<feature type="compositionally biased region" description="Basic and acidic residues" evidence="2">
    <location>
        <begin position="419"/>
        <end position="433"/>
    </location>
</feature>
<feature type="region of interest" description="Disordered" evidence="2">
    <location>
        <begin position="1"/>
        <end position="64"/>
    </location>
</feature>
<feature type="compositionally biased region" description="Basic and acidic residues" evidence="2">
    <location>
        <begin position="307"/>
        <end position="317"/>
    </location>
</feature>